<dbReference type="AlphaFoldDB" id="A0A8S2TTP8"/>
<dbReference type="EMBL" id="CAJOBA010058462">
    <property type="protein sequence ID" value="CAF4308228.1"/>
    <property type="molecule type" value="Genomic_DNA"/>
</dbReference>
<dbReference type="Proteomes" id="UP000682733">
    <property type="component" value="Unassembled WGS sequence"/>
</dbReference>
<sequence length="63" mass="6719">MVMGRVYGALKAHSAAEIQQEDGDESGPSITYCPLSFGPKASGQLEAFPLDSRGMFLGEKQGR</sequence>
<name>A0A8S2TTP8_9BILA</name>
<evidence type="ECO:0000313" key="2">
    <source>
        <dbReference type="EMBL" id="CAF4308228.1"/>
    </source>
</evidence>
<gene>
    <name evidence="1" type="ORF">OVA965_LOCUS37801</name>
    <name evidence="2" type="ORF">TMI583_LOCUS38920</name>
</gene>
<proteinExistence type="predicted"/>
<feature type="non-terminal residue" evidence="2">
    <location>
        <position position="1"/>
    </location>
</feature>
<accession>A0A8S2TTP8</accession>
<organism evidence="2 3">
    <name type="scientific">Didymodactylos carnosus</name>
    <dbReference type="NCBI Taxonomy" id="1234261"/>
    <lineage>
        <taxon>Eukaryota</taxon>
        <taxon>Metazoa</taxon>
        <taxon>Spiralia</taxon>
        <taxon>Gnathifera</taxon>
        <taxon>Rotifera</taxon>
        <taxon>Eurotatoria</taxon>
        <taxon>Bdelloidea</taxon>
        <taxon>Philodinida</taxon>
        <taxon>Philodinidae</taxon>
        <taxon>Didymodactylos</taxon>
    </lineage>
</organism>
<comment type="caution">
    <text evidence="2">The sequence shown here is derived from an EMBL/GenBank/DDBJ whole genome shotgun (WGS) entry which is preliminary data.</text>
</comment>
<reference evidence="2" key="1">
    <citation type="submission" date="2021-02" db="EMBL/GenBank/DDBJ databases">
        <authorList>
            <person name="Nowell W R."/>
        </authorList>
    </citation>
    <scope>NUCLEOTIDE SEQUENCE</scope>
</reference>
<evidence type="ECO:0000313" key="1">
    <source>
        <dbReference type="EMBL" id="CAF1521330.1"/>
    </source>
</evidence>
<dbReference type="Proteomes" id="UP000677228">
    <property type="component" value="Unassembled WGS sequence"/>
</dbReference>
<evidence type="ECO:0000313" key="3">
    <source>
        <dbReference type="Proteomes" id="UP000682733"/>
    </source>
</evidence>
<protein>
    <submittedName>
        <fullName evidence="2">Uncharacterized protein</fullName>
    </submittedName>
</protein>
<dbReference type="EMBL" id="CAJNOK010036319">
    <property type="protein sequence ID" value="CAF1521330.1"/>
    <property type="molecule type" value="Genomic_DNA"/>
</dbReference>